<dbReference type="GO" id="GO:1904047">
    <property type="term" value="F:S-adenosyl-L-methionine binding"/>
    <property type="evidence" value="ECO:0007669"/>
    <property type="project" value="TreeGrafter"/>
</dbReference>
<dbReference type="Proteomes" id="UP000516361">
    <property type="component" value="Chromosome"/>
</dbReference>
<sequence>MKSLNKNYLNKYFSHIYIEKEAYNYKITEYILNKFNKASKILINNYKEIFNRNKQNFIMQKKSPKLILAVKKNNLIYKGAEVCHDFNNENFYYTSSIFNCVYNCKYCYLGGMYTSANIVIFVNIEDYFKKIKKLENPYISISYDTDLMAFENIYPFTKKWIEFASKNKDIKLEIRTKSSNFKSIKDMVPQQNVILGWTVSPQEIIDKFEKQTPSLDLRIESINEAINKGWIPRLSIDPILKIDEFERIYSEFIEYLFQKIPANKIKDLSIGVFRMPLDYLKRMRKSSDNFIVYYPYENINGVYTYSKEEKSYMINYVKKELNKYIDKEKVFEI</sequence>
<dbReference type="EMBL" id="AP018712">
    <property type="protein sequence ID" value="BBE31323.1"/>
    <property type="molecule type" value="Genomic_DNA"/>
</dbReference>
<dbReference type="GO" id="GO:0051539">
    <property type="term" value="F:4 iron, 4 sulfur cluster binding"/>
    <property type="evidence" value="ECO:0007669"/>
    <property type="project" value="TreeGrafter"/>
</dbReference>
<accession>A0A7G1G8S6</accession>
<dbReference type="KEGG" id="ocy:OSSY52_14640"/>
<dbReference type="GO" id="GO:0003913">
    <property type="term" value="F:DNA photolyase activity"/>
    <property type="evidence" value="ECO:0007669"/>
    <property type="project" value="TreeGrafter"/>
</dbReference>
<dbReference type="PANTHER" id="PTHR37822:SF2">
    <property type="entry name" value="SPORE PHOTOPRODUCT LYASE"/>
    <property type="match status" value="1"/>
</dbReference>
<gene>
    <name evidence="1" type="ORF">OSSY52_14640</name>
</gene>
<dbReference type="Pfam" id="PF20903">
    <property type="entry name" value="SPL"/>
    <property type="match status" value="1"/>
</dbReference>
<reference evidence="1 2" key="1">
    <citation type="submission" date="2018-06" db="EMBL/GenBank/DDBJ databases">
        <title>Genome sequencing of Oceanotoga sp. sy52.</title>
        <authorList>
            <person name="Mori K."/>
        </authorList>
    </citation>
    <scope>NUCLEOTIDE SEQUENCE [LARGE SCALE GENOMIC DNA]</scope>
    <source>
        <strain evidence="2">sy52</strain>
    </source>
</reference>
<protein>
    <submittedName>
        <fullName evidence="1">Deoxyribodipyrimidine photo-lyase</fullName>
    </submittedName>
</protein>
<dbReference type="RefSeq" id="WP_190613786.1">
    <property type="nucleotide sequence ID" value="NZ_AP018712.1"/>
</dbReference>
<dbReference type="Gene3D" id="3.80.30.30">
    <property type="match status" value="1"/>
</dbReference>
<dbReference type="Gene3D" id="3.40.50.12110">
    <property type="match status" value="1"/>
</dbReference>
<name>A0A7G1G8S6_9BACT</name>
<proteinExistence type="predicted"/>
<evidence type="ECO:0000313" key="1">
    <source>
        <dbReference type="EMBL" id="BBE31323.1"/>
    </source>
</evidence>
<organism evidence="1 2">
    <name type="scientific">Tepiditoga spiralis</name>
    <dbReference type="NCBI Taxonomy" id="2108365"/>
    <lineage>
        <taxon>Bacteria</taxon>
        <taxon>Thermotogati</taxon>
        <taxon>Thermotogota</taxon>
        <taxon>Thermotogae</taxon>
        <taxon>Petrotogales</taxon>
        <taxon>Petrotogaceae</taxon>
        <taxon>Tepiditoga</taxon>
    </lineage>
</organism>
<dbReference type="InterPro" id="IPR049539">
    <property type="entry name" value="SPL"/>
</dbReference>
<keyword evidence="2" id="KW-1185">Reference proteome</keyword>
<dbReference type="PANTHER" id="PTHR37822">
    <property type="entry name" value="SPORE PHOTOPRODUCT LYASE-RELATED"/>
    <property type="match status" value="1"/>
</dbReference>
<dbReference type="InParanoid" id="A0A7G1G8S6"/>
<dbReference type="GO" id="GO:0042601">
    <property type="term" value="C:endospore-forming forespore"/>
    <property type="evidence" value="ECO:0007669"/>
    <property type="project" value="TreeGrafter"/>
</dbReference>
<dbReference type="AlphaFoldDB" id="A0A7G1G8S6"/>
<keyword evidence="1" id="KW-0456">Lyase</keyword>
<evidence type="ECO:0000313" key="2">
    <source>
        <dbReference type="Proteomes" id="UP000516361"/>
    </source>
</evidence>